<reference evidence="2 3" key="1">
    <citation type="submission" date="2022-07" db="EMBL/GenBank/DDBJ databases">
        <title>Two temperate virus in Haloterrigena jeotgali A29.</title>
        <authorList>
            <person name="Deng X."/>
        </authorList>
    </citation>
    <scope>NUCLEOTIDE SEQUENCE [LARGE SCALE GENOMIC DNA]</scope>
    <source>
        <strain evidence="2 3">A29</strain>
    </source>
</reference>
<sequence>MDDATPDADADPSVETESDASGAADEETEPDEAETDAEWMDPADERILEFMQSEDVFEPNQFDEAGICPANFAAYRCRELAKYGLLKRHMPGVYEVTDAGERYLAGELDPSELAPEE</sequence>
<proteinExistence type="predicted"/>
<dbReference type="GeneID" id="39863081"/>
<protein>
    <recommendedName>
        <fullName evidence="4">PhiH1 repressor-like protein</fullName>
    </recommendedName>
</protein>
<feature type="compositionally biased region" description="Acidic residues" evidence="1">
    <location>
        <begin position="1"/>
        <end position="42"/>
    </location>
</feature>
<dbReference type="RefSeq" id="WP_049966231.1">
    <property type="nucleotide sequence ID" value="NZ_CP101873.1"/>
</dbReference>
<dbReference type="GeneID" id="84215419"/>
<keyword evidence="3" id="KW-1185">Reference proteome</keyword>
<feature type="region of interest" description="Disordered" evidence="1">
    <location>
        <begin position="1"/>
        <end position="43"/>
    </location>
</feature>
<organism evidence="2 3">
    <name type="scientific">Natrinema thermotolerans</name>
    <dbReference type="NCBI Taxonomy" id="121872"/>
    <lineage>
        <taxon>Archaea</taxon>
        <taxon>Methanobacteriati</taxon>
        <taxon>Methanobacteriota</taxon>
        <taxon>Stenosarchaea group</taxon>
        <taxon>Halobacteria</taxon>
        <taxon>Halobacteriales</taxon>
        <taxon>Natrialbaceae</taxon>
        <taxon>Natrinema</taxon>
    </lineage>
</organism>
<dbReference type="InterPro" id="IPR036388">
    <property type="entry name" value="WH-like_DNA-bd_sf"/>
</dbReference>
<evidence type="ECO:0008006" key="4">
    <source>
        <dbReference type="Google" id="ProtNLM"/>
    </source>
</evidence>
<dbReference type="Proteomes" id="UP001224926">
    <property type="component" value="Chromosome"/>
</dbReference>
<evidence type="ECO:0000313" key="3">
    <source>
        <dbReference type="Proteomes" id="UP001224926"/>
    </source>
</evidence>
<accession>A0AAF0T141</accession>
<evidence type="ECO:0000256" key="1">
    <source>
        <dbReference type="SAM" id="MobiDB-lite"/>
    </source>
</evidence>
<name>A0AAF0T141_9EURY</name>
<dbReference type="AlphaFoldDB" id="A0AAF0T141"/>
<evidence type="ECO:0000313" key="2">
    <source>
        <dbReference type="EMBL" id="WMT06827.1"/>
    </source>
</evidence>
<dbReference type="Gene3D" id="1.10.10.10">
    <property type="entry name" value="Winged helix-like DNA-binding domain superfamily/Winged helix DNA-binding domain"/>
    <property type="match status" value="1"/>
</dbReference>
<gene>
    <name evidence="2" type="ORF">NP511_15720</name>
</gene>
<dbReference type="EMBL" id="CP101873">
    <property type="protein sequence ID" value="WMT06827.1"/>
    <property type="molecule type" value="Genomic_DNA"/>
</dbReference>